<dbReference type="Proteomes" id="UP000034190">
    <property type="component" value="Unassembled WGS sequence"/>
</dbReference>
<dbReference type="InterPro" id="IPR005883">
    <property type="entry name" value="PilM"/>
</dbReference>
<dbReference type="PANTHER" id="PTHR32432:SF3">
    <property type="entry name" value="ETHANOLAMINE UTILIZATION PROTEIN EUTJ"/>
    <property type="match status" value="1"/>
</dbReference>
<dbReference type="InterPro" id="IPR043129">
    <property type="entry name" value="ATPase_NBD"/>
</dbReference>
<dbReference type="Pfam" id="PF11104">
    <property type="entry name" value="PilM_2"/>
    <property type="match status" value="1"/>
</dbReference>
<evidence type="ECO:0000313" key="1">
    <source>
        <dbReference type="EMBL" id="KKR91721.1"/>
    </source>
</evidence>
<dbReference type="AlphaFoldDB" id="A0A0G0UW30"/>
<dbReference type="NCBIfam" id="TIGR01175">
    <property type="entry name" value="pilM"/>
    <property type="match status" value="1"/>
</dbReference>
<organism evidence="1 2">
    <name type="scientific">Candidatus Falkowbacteria bacterium GW2011_GWA2_41_14</name>
    <dbReference type="NCBI Taxonomy" id="1618635"/>
    <lineage>
        <taxon>Bacteria</taxon>
        <taxon>Candidatus Falkowiibacteriota</taxon>
    </lineage>
</organism>
<dbReference type="SUPFAM" id="SSF53067">
    <property type="entry name" value="Actin-like ATPase domain"/>
    <property type="match status" value="1"/>
</dbReference>
<evidence type="ECO:0000313" key="2">
    <source>
        <dbReference type="Proteomes" id="UP000034190"/>
    </source>
</evidence>
<dbReference type="Gene3D" id="3.30.1490.300">
    <property type="match status" value="1"/>
</dbReference>
<protein>
    <submittedName>
        <fullName evidence="1">Type IV pilus assembly protein PilM</fullName>
    </submittedName>
</protein>
<dbReference type="PIRSF" id="PIRSF019169">
    <property type="entry name" value="PilM"/>
    <property type="match status" value="1"/>
</dbReference>
<gene>
    <name evidence="1" type="ORF">UU43_C0002G0030</name>
</gene>
<dbReference type="EMBL" id="LCAP01000002">
    <property type="protein sequence ID" value="KKR91721.1"/>
    <property type="molecule type" value="Genomic_DNA"/>
</dbReference>
<reference evidence="1 2" key="1">
    <citation type="journal article" date="2015" name="Nature">
        <title>rRNA introns, odd ribosomes, and small enigmatic genomes across a large radiation of phyla.</title>
        <authorList>
            <person name="Brown C.T."/>
            <person name="Hug L.A."/>
            <person name="Thomas B.C."/>
            <person name="Sharon I."/>
            <person name="Castelle C.J."/>
            <person name="Singh A."/>
            <person name="Wilkins M.J."/>
            <person name="Williams K.H."/>
            <person name="Banfield J.F."/>
        </authorList>
    </citation>
    <scope>NUCLEOTIDE SEQUENCE [LARGE SCALE GENOMIC DNA]</scope>
</reference>
<dbReference type="Gene3D" id="3.30.420.40">
    <property type="match status" value="2"/>
</dbReference>
<proteinExistence type="predicted"/>
<dbReference type="CDD" id="cd24049">
    <property type="entry name" value="ASKHA_NBD_PilM"/>
    <property type="match status" value="1"/>
</dbReference>
<dbReference type="InterPro" id="IPR050696">
    <property type="entry name" value="FtsA/MreB"/>
</dbReference>
<sequence length="393" mass="43261">MLLTNSSTYPIGLDISDLSLKLVQLNKVRDKITIQALGRLNLPPGIITKGEIKDKPELIKAIKKIVSSPLFGKTSSAEAVVCLPESKTFIKLIEIQKSPNALTDIIGGEIEKHVPFTNNEIYYDWQVIEDLADKYFVLIGAAPKEIVNQYTAMLDEAKLSPIALEIEPIAIARSLLKEELPDFKLTISGAKTKPATGLNYGLIDIGADHTCMIFYSKNTILFTVNVPISGEEITAKISKVLTLTKEQAEKAKIICGMDETKANGVIKEILAETIENLIAKIKEALQYYENYFSQYGPLNQILLSGGGANITNLTEIIGQKLSIEVKIANALVNINEEQNKFAELFVEKHALDLKTAKLSSRDKEKNLSIQQNSSSTYATAIGLGLRGLFIDEY</sequence>
<dbReference type="PANTHER" id="PTHR32432">
    <property type="entry name" value="CELL DIVISION PROTEIN FTSA-RELATED"/>
    <property type="match status" value="1"/>
</dbReference>
<comment type="caution">
    <text evidence="1">The sequence shown here is derived from an EMBL/GenBank/DDBJ whole genome shotgun (WGS) entry which is preliminary data.</text>
</comment>
<accession>A0A0G0UW30</accession>
<name>A0A0G0UW30_9BACT</name>
<dbReference type="PATRIC" id="fig|1618635.3.peg.188"/>